<dbReference type="STRING" id="1619048.UU49_C0003G0001"/>
<dbReference type="Proteomes" id="UP000034108">
    <property type="component" value="Unassembled WGS sequence"/>
</dbReference>
<sequence length="441" mass="49733">VDPDFNPNMIITDEELTNANTMSHEDIAAFLKNKSSSLANYEIIDPATGLNKTATEIIFQASQNYQINPRVLLVLLQKEQSLVENSTPTQYNFDWATGYARCDACDQNDPAIVKFKGLAKQIDSAAASFRYFLDNPPEVWLKKPGLLYSIDSIPVIPANRATALLYTYTPHFRGNYNFWKIWQRWFGKVQIFPDGVIVRARDDSQIWLIKNGRRHPLSAAAFNSRWKSNEVLATITDLLEQYEIGAKIKYPDFSLLKNPVGEIYLLSGNARRLIDKTAFHYFGFDPDEVVKANDEELAVYTIDEPIVKDKKFPLGVLTQNSKTKELFFVENSVKHAILDKKIAQINFPNKKTRLTTTAELKKYSDGEPIKFNDGALIKENEAPEVYLISNNERRPIADEATFNALGLSWGNIITVSAKALELHILGSPIAIAPLAEPLAKN</sequence>
<evidence type="ECO:0000313" key="2">
    <source>
        <dbReference type="Proteomes" id="UP000034108"/>
    </source>
</evidence>
<name>A0A0G0YHG2_9BACT</name>
<gene>
    <name evidence="1" type="ORF">UU49_C0003G0001</name>
</gene>
<reference evidence="1 2" key="1">
    <citation type="journal article" date="2015" name="Nature">
        <title>rRNA introns, odd ribosomes, and small enigmatic genomes across a large radiation of phyla.</title>
        <authorList>
            <person name="Brown C.T."/>
            <person name="Hug L.A."/>
            <person name="Thomas B.C."/>
            <person name="Sharon I."/>
            <person name="Castelle C.J."/>
            <person name="Singh A."/>
            <person name="Wilkins M.J."/>
            <person name="Williams K.H."/>
            <person name="Banfield J.F."/>
        </authorList>
    </citation>
    <scope>NUCLEOTIDE SEQUENCE [LARGE SCALE GENOMIC DNA]</scope>
</reference>
<proteinExistence type="predicted"/>
<dbReference type="EMBL" id="LCAV01000003">
    <property type="protein sequence ID" value="KKR99787.1"/>
    <property type="molecule type" value="Genomic_DNA"/>
</dbReference>
<dbReference type="AlphaFoldDB" id="A0A0G0YHG2"/>
<dbReference type="GO" id="GO:0030246">
    <property type="term" value="F:carbohydrate binding"/>
    <property type="evidence" value="ECO:0007669"/>
    <property type="project" value="UniProtKB-KW"/>
</dbReference>
<organism evidence="1 2">
    <name type="scientific">Candidatus Magasanikbacteria bacterium GW2011_GWC2_41_17</name>
    <dbReference type="NCBI Taxonomy" id="1619048"/>
    <lineage>
        <taxon>Bacteria</taxon>
        <taxon>Candidatus Magasanikiibacteriota</taxon>
    </lineage>
</organism>
<evidence type="ECO:0000313" key="1">
    <source>
        <dbReference type="EMBL" id="KKR99787.1"/>
    </source>
</evidence>
<comment type="caution">
    <text evidence="1">The sequence shown here is derived from an EMBL/GenBank/DDBJ whole genome shotgun (WGS) entry which is preliminary data.</text>
</comment>
<accession>A0A0G0YHG2</accession>
<keyword evidence="1" id="KW-0430">Lectin</keyword>
<feature type="non-terminal residue" evidence="1">
    <location>
        <position position="1"/>
    </location>
</feature>
<protein>
    <submittedName>
        <fullName evidence="1">Curculin domain protein (Mannose-binding) lectin</fullName>
    </submittedName>
</protein>